<proteinExistence type="predicted"/>
<keyword evidence="1" id="KW-1133">Transmembrane helix</keyword>
<feature type="transmembrane region" description="Helical" evidence="1">
    <location>
        <begin position="7"/>
        <end position="24"/>
    </location>
</feature>
<keyword evidence="1" id="KW-0812">Transmembrane</keyword>
<accession>A0A1T4QA56</accession>
<feature type="transmembrane region" description="Helical" evidence="1">
    <location>
        <begin position="82"/>
        <end position="102"/>
    </location>
</feature>
<evidence type="ECO:0000313" key="2">
    <source>
        <dbReference type="EMBL" id="SKA00564.1"/>
    </source>
</evidence>
<dbReference type="OrthoDB" id="1701895at2"/>
<name>A0A1T4QA56_9FIRM</name>
<evidence type="ECO:0008006" key="4">
    <source>
        <dbReference type="Google" id="ProtNLM"/>
    </source>
</evidence>
<feature type="transmembrane region" description="Helical" evidence="1">
    <location>
        <begin position="58"/>
        <end position="76"/>
    </location>
</feature>
<keyword evidence="1" id="KW-0472">Membrane</keyword>
<protein>
    <recommendedName>
        <fullName evidence="4">4 TMS phage holin, superfamily IV</fullName>
    </recommendedName>
</protein>
<sequence length="109" mass="12319">MKLKTYFIYIGLFILEFFGFQFLIEDTGSAMFILLIATPLCVLIESIMFGYAHGKFDIFFLLILEIVFIPSVFVFMNESALIYAFVYGVLGAVGEAIGIFIGKTKKNED</sequence>
<feature type="transmembrane region" description="Helical" evidence="1">
    <location>
        <begin position="30"/>
        <end position="51"/>
    </location>
</feature>
<evidence type="ECO:0000313" key="3">
    <source>
        <dbReference type="Proteomes" id="UP000243297"/>
    </source>
</evidence>
<gene>
    <name evidence="2" type="ORF">SAMN02745191_2368</name>
</gene>
<dbReference type="RefSeq" id="WP_078712753.1">
    <property type="nucleotide sequence ID" value="NZ_FUWY01000009.1"/>
</dbReference>
<evidence type="ECO:0000256" key="1">
    <source>
        <dbReference type="SAM" id="Phobius"/>
    </source>
</evidence>
<organism evidence="2 3">
    <name type="scientific">Anaerorhabdus furcosa</name>
    <dbReference type="NCBI Taxonomy" id="118967"/>
    <lineage>
        <taxon>Bacteria</taxon>
        <taxon>Bacillati</taxon>
        <taxon>Bacillota</taxon>
        <taxon>Erysipelotrichia</taxon>
        <taxon>Erysipelotrichales</taxon>
        <taxon>Erysipelotrichaceae</taxon>
        <taxon>Anaerorhabdus</taxon>
    </lineage>
</organism>
<keyword evidence="3" id="KW-1185">Reference proteome</keyword>
<dbReference type="STRING" id="118967.SAMN02745191_2368"/>
<reference evidence="3" key="1">
    <citation type="submission" date="2017-02" db="EMBL/GenBank/DDBJ databases">
        <authorList>
            <person name="Varghese N."/>
            <person name="Submissions S."/>
        </authorList>
    </citation>
    <scope>NUCLEOTIDE SEQUENCE [LARGE SCALE GENOMIC DNA]</scope>
    <source>
        <strain evidence="3">ATCC 25662</strain>
    </source>
</reference>
<dbReference type="EMBL" id="FUWY01000009">
    <property type="protein sequence ID" value="SKA00564.1"/>
    <property type="molecule type" value="Genomic_DNA"/>
</dbReference>
<dbReference type="AlphaFoldDB" id="A0A1T4QA56"/>
<dbReference type="Proteomes" id="UP000243297">
    <property type="component" value="Unassembled WGS sequence"/>
</dbReference>